<dbReference type="RefSeq" id="WP_263710986.1">
    <property type="nucleotide sequence ID" value="NZ_JAOWKX010000002.1"/>
</dbReference>
<comment type="caution">
    <text evidence="2">The sequence shown here is derived from an EMBL/GenBank/DDBJ whole genome shotgun (WGS) entry which is preliminary data.</text>
</comment>
<dbReference type="EMBL" id="JAOWKX010000002">
    <property type="protein sequence ID" value="MCV2883773.1"/>
    <property type="molecule type" value="Genomic_DNA"/>
</dbReference>
<gene>
    <name evidence="2" type="ORF">OE749_03530</name>
</gene>
<sequence length="53" mass="5828">MSTWAIVGIIVLVLGIIVSNIMLIKRSANTKFGSKITEANKKPTETEKLDKPE</sequence>
<accession>A0ABT3A501</accession>
<keyword evidence="1" id="KW-0812">Transmembrane</keyword>
<evidence type="ECO:0000313" key="2">
    <source>
        <dbReference type="EMBL" id="MCV2883773.1"/>
    </source>
</evidence>
<dbReference type="InterPro" id="IPR021550">
    <property type="entry name" value="DUF2897"/>
</dbReference>
<keyword evidence="1" id="KW-1133">Transmembrane helix</keyword>
<proteinExistence type="predicted"/>
<evidence type="ECO:0000256" key="1">
    <source>
        <dbReference type="SAM" id="Phobius"/>
    </source>
</evidence>
<keyword evidence="1" id="KW-0472">Membrane</keyword>
<reference evidence="2 3" key="1">
    <citation type="submission" date="2022-10" db="EMBL/GenBank/DDBJ databases">
        <title>Aestuariibacter sp. AA17 isolated from Montipora capitata coral fragment.</title>
        <authorList>
            <person name="Emsley S.A."/>
            <person name="Pfannmuller K.M."/>
            <person name="Loughran R.M."/>
            <person name="Shlafstein M."/>
            <person name="Papke E."/>
            <person name="Saw J.H."/>
            <person name="Ushijima B."/>
            <person name="Videau P."/>
        </authorList>
    </citation>
    <scope>NUCLEOTIDE SEQUENCE [LARGE SCALE GENOMIC DNA]</scope>
    <source>
        <strain evidence="2 3">AA17</strain>
    </source>
</reference>
<protein>
    <submittedName>
        <fullName evidence="2">DUF2897 family protein</fullName>
    </submittedName>
</protein>
<organism evidence="2 3">
    <name type="scientific">Fluctibacter corallii</name>
    <dbReference type="NCBI Taxonomy" id="2984329"/>
    <lineage>
        <taxon>Bacteria</taxon>
        <taxon>Pseudomonadati</taxon>
        <taxon>Pseudomonadota</taxon>
        <taxon>Gammaproteobacteria</taxon>
        <taxon>Alteromonadales</taxon>
        <taxon>Alteromonadaceae</taxon>
        <taxon>Fluctibacter</taxon>
    </lineage>
</organism>
<dbReference type="Proteomes" id="UP001652504">
    <property type="component" value="Unassembled WGS sequence"/>
</dbReference>
<name>A0ABT3A501_9ALTE</name>
<feature type="transmembrane region" description="Helical" evidence="1">
    <location>
        <begin position="6"/>
        <end position="24"/>
    </location>
</feature>
<dbReference type="Pfam" id="PF11446">
    <property type="entry name" value="DUF2897"/>
    <property type="match status" value="1"/>
</dbReference>
<evidence type="ECO:0000313" key="3">
    <source>
        <dbReference type="Proteomes" id="UP001652504"/>
    </source>
</evidence>
<keyword evidence="3" id="KW-1185">Reference proteome</keyword>